<dbReference type="CDD" id="cd00063">
    <property type="entry name" value="FN3"/>
    <property type="match status" value="1"/>
</dbReference>
<keyword evidence="1" id="KW-0472">Membrane</keyword>
<proteinExistence type="predicted"/>
<accession>A0A9N9SJV9</accession>
<feature type="domain" description="Fibronectin type-III" evidence="2">
    <location>
        <begin position="15"/>
        <end position="111"/>
    </location>
</feature>
<evidence type="ECO:0000256" key="1">
    <source>
        <dbReference type="SAM" id="Phobius"/>
    </source>
</evidence>
<evidence type="ECO:0000313" key="4">
    <source>
        <dbReference type="Proteomes" id="UP001153737"/>
    </source>
</evidence>
<reference evidence="3" key="1">
    <citation type="submission" date="2022-01" db="EMBL/GenBank/DDBJ databases">
        <authorList>
            <person name="King R."/>
        </authorList>
    </citation>
    <scope>NUCLEOTIDE SEQUENCE</scope>
</reference>
<keyword evidence="1" id="KW-0812">Transmembrane</keyword>
<sequence length="325" mass="35169">MYQGANVRKSVFHGKPFSVKNCSLSNQTSSSVEVFCLAGFDGGLPQHFILELYSSSSAVPRFNMTSFTEPYFFLDNLEPDITFRIIVFAVNIKGRSHGVVLEEVTFQLAQAVEMSDSAQDGELALSPILGVLIGATLTMIVVILLVIVRVRKSQNRPSTAALEHKGAVVGLPSHNNISSTKPLLRSISPRDMDERDPDVIPAKYGSPDGDSDGHMSSLNGPPTLPVRNLPHSAATIASPDYAPSNVVPEPKWISPVSAASVTAEQYHQYNNPVAMVAGTFPRESRPKDLRLGNGSSTLQRVSDLELNGVAIKERLMANRLPESCV</sequence>
<evidence type="ECO:0000259" key="2">
    <source>
        <dbReference type="PROSITE" id="PS50853"/>
    </source>
</evidence>
<reference evidence="3" key="2">
    <citation type="submission" date="2022-10" db="EMBL/GenBank/DDBJ databases">
        <authorList>
            <consortium name="ENA_rothamsted_submissions"/>
            <consortium name="culmorum"/>
            <person name="King R."/>
        </authorList>
    </citation>
    <scope>NUCLEOTIDE SEQUENCE</scope>
</reference>
<dbReference type="PROSITE" id="PS50853">
    <property type="entry name" value="FN3"/>
    <property type="match status" value="1"/>
</dbReference>
<dbReference type="OrthoDB" id="10006996at2759"/>
<dbReference type="AlphaFoldDB" id="A0A9N9SJV9"/>
<dbReference type="Proteomes" id="UP001153737">
    <property type="component" value="Chromosome 4"/>
</dbReference>
<keyword evidence="4" id="KW-1185">Reference proteome</keyword>
<name>A0A9N9SJV9_PHACE</name>
<dbReference type="EMBL" id="OU896710">
    <property type="protein sequence ID" value="CAG9820832.1"/>
    <property type="molecule type" value="Genomic_DNA"/>
</dbReference>
<feature type="transmembrane region" description="Helical" evidence="1">
    <location>
        <begin position="124"/>
        <end position="148"/>
    </location>
</feature>
<keyword evidence="1" id="KW-1133">Transmembrane helix</keyword>
<dbReference type="InterPro" id="IPR036116">
    <property type="entry name" value="FN3_sf"/>
</dbReference>
<organism evidence="3 4">
    <name type="scientific">Phaedon cochleariae</name>
    <name type="common">Mustard beetle</name>
    <dbReference type="NCBI Taxonomy" id="80249"/>
    <lineage>
        <taxon>Eukaryota</taxon>
        <taxon>Metazoa</taxon>
        <taxon>Ecdysozoa</taxon>
        <taxon>Arthropoda</taxon>
        <taxon>Hexapoda</taxon>
        <taxon>Insecta</taxon>
        <taxon>Pterygota</taxon>
        <taxon>Neoptera</taxon>
        <taxon>Endopterygota</taxon>
        <taxon>Coleoptera</taxon>
        <taxon>Polyphaga</taxon>
        <taxon>Cucujiformia</taxon>
        <taxon>Chrysomeloidea</taxon>
        <taxon>Chrysomelidae</taxon>
        <taxon>Chrysomelinae</taxon>
        <taxon>Chrysomelini</taxon>
        <taxon>Phaedon</taxon>
    </lineage>
</organism>
<dbReference type="SUPFAM" id="SSF49265">
    <property type="entry name" value="Fibronectin type III"/>
    <property type="match status" value="1"/>
</dbReference>
<gene>
    <name evidence="3" type="ORF">PHAECO_LOCUS8344</name>
</gene>
<evidence type="ECO:0000313" key="3">
    <source>
        <dbReference type="EMBL" id="CAG9820832.1"/>
    </source>
</evidence>
<dbReference type="PANTHER" id="PTHR23278:SF31">
    <property type="entry name" value="SIDESTEP II, ISOFORM A"/>
    <property type="match status" value="1"/>
</dbReference>
<protein>
    <recommendedName>
        <fullName evidence="2">Fibronectin type-III domain-containing protein</fullName>
    </recommendedName>
</protein>
<dbReference type="PANTHER" id="PTHR23278">
    <property type="entry name" value="SIDESTEP PROTEIN"/>
    <property type="match status" value="1"/>
</dbReference>
<dbReference type="InterPro" id="IPR003961">
    <property type="entry name" value="FN3_dom"/>
</dbReference>